<dbReference type="RefSeq" id="WP_250261345.1">
    <property type="nucleotide sequence ID" value="NZ_CP097770.1"/>
</dbReference>
<dbReference type="EMBL" id="CP097770">
    <property type="protein sequence ID" value="URJ51918.1"/>
    <property type="molecule type" value="Genomic_DNA"/>
</dbReference>
<name>A0AAE9L7T6_PAEPO</name>
<sequence>MMMLLKMQKNKTAAPQMTDRATDQVARDSAYQVFKKVLEGKITFVSIDYRVVKQVFRLQSMM</sequence>
<accession>A0AAE9L7T6</accession>
<dbReference type="Proteomes" id="UP001055784">
    <property type="component" value="Chromosome"/>
</dbReference>
<evidence type="ECO:0000313" key="2">
    <source>
        <dbReference type="Proteomes" id="UP001055784"/>
    </source>
</evidence>
<proteinExistence type="predicted"/>
<gene>
    <name evidence="1" type="ORF">MF626_001381</name>
</gene>
<dbReference type="AlphaFoldDB" id="A0AAE9L7T6"/>
<protein>
    <submittedName>
        <fullName evidence="1">Uncharacterized protein</fullName>
    </submittedName>
</protein>
<reference evidence="1" key="1">
    <citation type="submission" date="2022-11" db="EMBL/GenBank/DDBJ databases">
        <authorList>
            <person name="Vasilchenko N.G."/>
            <person name="Prazdnova E.V."/>
            <person name="Gorovtsov A.V."/>
            <person name="Chistyakov V.A."/>
            <person name="Pak M.L."/>
        </authorList>
    </citation>
    <scope>NUCLEOTIDE SEQUENCE</scope>
    <source>
        <strain evidence="1">R 4.5</strain>
    </source>
</reference>
<organism evidence="1 2">
    <name type="scientific">Paenibacillus polymyxa</name>
    <name type="common">Bacillus polymyxa</name>
    <dbReference type="NCBI Taxonomy" id="1406"/>
    <lineage>
        <taxon>Bacteria</taxon>
        <taxon>Bacillati</taxon>
        <taxon>Bacillota</taxon>
        <taxon>Bacilli</taxon>
        <taxon>Bacillales</taxon>
        <taxon>Paenibacillaceae</taxon>
        <taxon>Paenibacillus</taxon>
    </lineage>
</organism>
<evidence type="ECO:0000313" key="1">
    <source>
        <dbReference type="EMBL" id="URJ51918.1"/>
    </source>
</evidence>